<dbReference type="PROSITE" id="PS50932">
    <property type="entry name" value="HTH_LACI_2"/>
    <property type="match status" value="1"/>
</dbReference>
<dbReference type="AlphaFoldDB" id="A0A545T0S1"/>
<keyword evidence="2" id="KW-0238">DNA-binding</keyword>
<keyword evidence="1" id="KW-0805">Transcription regulation</keyword>
<dbReference type="EMBL" id="VHSG01000023">
    <property type="protein sequence ID" value="TQV70806.1"/>
    <property type="molecule type" value="Genomic_DNA"/>
</dbReference>
<dbReference type="PANTHER" id="PTHR30146">
    <property type="entry name" value="LACI-RELATED TRANSCRIPTIONAL REPRESSOR"/>
    <property type="match status" value="1"/>
</dbReference>
<dbReference type="InterPro" id="IPR000843">
    <property type="entry name" value="HTH_LacI"/>
</dbReference>
<comment type="caution">
    <text evidence="5">The sequence shown here is derived from an EMBL/GenBank/DDBJ whole genome shotgun (WGS) entry which is preliminary data.</text>
</comment>
<dbReference type="Pfam" id="PF00356">
    <property type="entry name" value="LacI"/>
    <property type="match status" value="1"/>
</dbReference>
<dbReference type="CDD" id="cd01392">
    <property type="entry name" value="HTH_LacI"/>
    <property type="match status" value="1"/>
</dbReference>
<dbReference type="Proteomes" id="UP000319732">
    <property type="component" value="Unassembled WGS sequence"/>
</dbReference>
<protein>
    <submittedName>
        <fullName evidence="5">LacI family transcriptional regulator</fullName>
    </submittedName>
</protein>
<evidence type="ECO:0000313" key="5">
    <source>
        <dbReference type="EMBL" id="TQV70806.1"/>
    </source>
</evidence>
<sequence length="328" mass="36024">MGDIAALAKVSKPTVSRALNDSPLVNPETKKHVLSIARQYGYAVNRNAQKLRHKNTDTIGVSIDFGSHRENHISDPFILELLAGVSEALGNLNQDLLLCAPRHNDTDSLYHIYSSRGADGFIFLGQGHRMDMLDEFASTGAPFVVWGAPTKNTDYCVVGSDNLAGGQMAGRYFLERGRRNFLFIGDISHSEIYWRYKGLQQAVEESGAPVALNHIALNNFSYESAFDAADGYLNTADSRPDAVLAYSDTAAMAFIRLLADRGLKVPEDVSVVGYNDIPAASYFSPRITTVRQDTYQAGKLLVSKLMQILDNENPKSGTIKTELIVRDT</sequence>
<dbReference type="GO" id="GO:0000976">
    <property type="term" value="F:transcription cis-regulatory region binding"/>
    <property type="evidence" value="ECO:0007669"/>
    <property type="project" value="TreeGrafter"/>
</dbReference>
<evidence type="ECO:0000256" key="2">
    <source>
        <dbReference type="ARBA" id="ARBA00023125"/>
    </source>
</evidence>
<evidence type="ECO:0000256" key="3">
    <source>
        <dbReference type="ARBA" id="ARBA00023163"/>
    </source>
</evidence>
<dbReference type="InterPro" id="IPR028082">
    <property type="entry name" value="Peripla_BP_I"/>
</dbReference>
<evidence type="ECO:0000313" key="6">
    <source>
        <dbReference type="Proteomes" id="UP000319732"/>
    </source>
</evidence>
<proteinExistence type="predicted"/>
<dbReference type="PANTHER" id="PTHR30146:SF120">
    <property type="entry name" value="ALANINE RACEMASE"/>
    <property type="match status" value="1"/>
</dbReference>
<evidence type="ECO:0000256" key="1">
    <source>
        <dbReference type="ARBA" id="ARBA00023015"/>
    </source>
</evidence>
<dbReference type="InterPro" id="IPR010982">
    <property type="entry name" value="Lambda_DNA-bd_dom_sf"/>
</dbReference>
<dbReference type="OrthoDB" id="5718990at2"/>
<keyword evidence="6" id="KW-1185">Reference proteome</keyword>
<evidence type="ECO:0000259" key="4">
    <source>
        <dbReference type="PROSITE" id="PS50932"/>
    </source>
</evidence>
<dbReference type="Gene3D" id="1.10.260.40">
    <property type="entry name" value="lambda repressor-like DNA-binding domains"/>
    <property type="match status" value="1"/>
</dbReference>
<keyword evidence="3" id="KW-0804">Transcription</keyword>
<dbReference type="GO" id="GO:0003700">
    <property type="term" value="F:DNA-binding transcription factor activity"/>
    <property type="evidence" value="ECO:0007669"/>
    <property type="project" value="TreeGrafter"/>
</dbReference>
<dbReference type="Pfam" id="PF13377">
    <property type="entry name" value="Peripla_BP_3"/>
    <property type="match status" value="1"/>
</dbReference>
<dbReference type="SUPFAM" id="SSF47413">
    <property type="entry name" value="lambda repressor-like DNA-binding domains"/>
    <property type="match status" value="1"/>
</dbReference>
<organism evidence="5 6">
    <name type="scientific">Exilibacterium tricleocarpae</name>
    <dbReference type="NCBI Taxonomy" id="2591008"/>
    <lineage>
        <taxon>Bacteria</taxon>
        <taxon>Pseudomonadati</taxon>
        <taxon>Pseudomonadota</taxon>
        <taxon>Gammaproteobacteria</taxon>
        <taxon>Cellvibrionales</taxon>
        <taxon>Cellvibrionaceae</taxon>
        <taxon>Exilibacterium</taxon>
    </lineage>
</organism>
<dbReference type="SUPFAM" id="SSF53822">
    <property type="entry name" value="Periplasmic binding protein-like I"/>
    <property type="match status" value="1"/>
</dbReference>
<dbReference type="SMART" id="SM00354">
    <property type="entry name" value="HTH_LACI"/>
    <property type="match status" value="1"/>
</dbReference>
<dbReference type="InterPro" id="IPR046335">
    <property type="entry name" value="LacI/GalR-like_sensor"/>
</dbReference>
<name>A0A545T0S1_9GAMM</name>
<gene>
    <name evidence="5" type="ORF">FKG94_20550</name>
</gene>
<dbReference type="Gene3D" id="3.40.50.2300">
    <property type="match status" value="2"/>
</dbReference>
<feature type="domain" description="HTH lacI-type" evidence="4">
    <location>
        <begin position="1"/>
        <end position="53"/>
    </location>
</feature>
<reference evidence="5 6" key="1">
    <citation type="submission" date="2019-06" db="EMBL/GenBank/DDBJ databases">
        <title>Whole genome sequence for Cellvibrionaceae sp. R142.</title>
        <authorList>
            <person name="Wang G."/>
        </authorList>
    </citation>
    <scope>NUCLEOTIDE SEQUENCE [LARGE SCALE GENOMIC DNA]</scope>
    <source>
        <strain evidence="5 6">R142</strain>
    </source>
</reference>
<accession>A0A545T0S1</accession>